<dbReference type="GeneID" id="40078031"/>
<sequence length="203" mass="23402">METKDDNIVLPAPEEWRQAVGYPWYEISNYGRLRSIDRSIEFYREVSPGNIKLVKQKRAGKIIKPILDRYGYYYSTLSKQKDNGKISVKAEKIHRLVANAFLGDVTGLEVNHINGVKTCNYVWNLEIVTLLENMRHSFRTGLNNNVGENHSRAKLTNAQVEEIMRLKGKVKKQIIADMFNVSYCCIAQIHSGLRRNPKVAKYK</sequence>
<dbReference type="Gene3D" id="3.90.75.20">
    <property type="match status" value="1"/>
</dbReference>
<keyword evidence="3" id="KW-0378">Hydrolase</keyword>
<keyword evidence="4" id="KW-1185">Reference proteome</keyword>
<reference evidence="3 4" key="1">
    <citation type="journal article" date="2015" name="Bacteriophage">
        <title>A small-scale experiment of using phage-based probiotic dietary supplement for prevention of E. coli traveler's diarrhea.</title>
        <authorList>
            <person name="Aleshkin A.V."/>
            <person name="Rubalskii E.O."/>
            <person name="Volozhantsev N.V."/>
            <person name="Verevkin V.V."/>
            <person name="Svetoch E.A."/>
            <person name="Kiseleva I.A."/>
            <person name="Bochkareva S.S."/>
            <person name="Borisova O.Y."/>
            <person name="Popova A.V."/>
            <person name="Bogun A.G."/>
            <person name="Afanas'ev S.S."/>
        </authorList>
    </citation>
    <scope>NUCLEOTIDE SEQUENCE [LARGE SCALE GENOMIC DNA]</scope>
</reference>
<name>A0A220NTQ2_9CAUD</name>
<proteinExistence type="predicted"/>
<organism evidence="3 4">
    <name type="scientific">Escherichia phage ECD7</name>
    <dbReference type="NCBI Taxonomy" id="1981499"/>
    <lineage>
        <taxon>Viruses</taxon>
        <taxon>Duplodnaviria</taxon>
        <taxon>Heunggongvirae</taxon>
        <taxon>Uroviricota</taxon>
        <taxon>Caudoviricetes</taxon>
        <taxon>Pantevenvirales</taxon>
        <taxon>Straboviridae</taxon>
        <taxon>Krischvirus</taxon>
        <taxon>Krischvirus ecd7</taxon>
    </lineage>
</organism>
<dbReference type="GO" id="GO:0004519">
    <property type="term" value="F:endonuclease activity"/>
    <property type="evidence" value="ECO:0007669"/>
    <property type="project" value="UniProtKB-KW"/>
</dbReference>
<dbReference type="InterPro" id="IPR003615">
    <property type="entry name" value="HNH_nuc"/>
</dbReference>
<accession>A0A220NTQ2</accession>
<evidence type="ECO:0000259" key="2">
    <source>
        <dbReference type="Pfam" id="PF13392"/>
    </source>
</evidence>
<dbReference type="SUPFAM" id="SSF54060">
    <property type="entry name" value="His-Me finger endonucleases"/>
    <property type="match status" value="1"/>
</dbReference>
<dbReference type="InterPro" id="IPR010902">
    <property type="entry name" value="NUMOD4"/>
</dbReference>
<feature type="domain" description="NUMOD4" evidence="1">
    <location>
        <begin position="14"/>
        <end position="77"/>
    </location>
</feature>
<gene>
    <name evidence="3" type="primary">HNH_2</name>
    <name evidence="3" type="ORF">ECD7_00213</name>
</gene>
<evidence type="ECO:0000313" key="3">
    <source>
        <dbReference type="EMBL" id="ASJ80305.1"/>
    </source>
</evidence>
<feature type="domain" description="HNH nuclease" evidence="2">
    <location>
        <begin position="92"/>
        <end position="135"/>
    </location>
</feature>
<dbReference type="RefSeq" id="YP_009602177.1">
    <property type="nucleotide sequence ID" value="NC_041936.1"/>
</dbReference>
<dbReference type="Pfam" id="PF13392">
    <property type="entry name" value="HNH_3"/>
    <property type="match status" value="1"/>
</dbReference>
<keyword evidence="3" id="KW-0255">Endonuclease</keyword>
<evidence type="ECO:0000313" key="4">
    <source>
        <dbReference type="Proteomes" id="UP000223392"/>
    </source>
</evidence>
<protein>
    <submittedName>
        <fullName evidence="3">HNH homing endonuclease</fullName>
    </submittedName>
</protein>
<dbReference type="EMBL" id="KY683735">
    <property type="protein sequence ID" value="ASJ80305.1"/>
    <property type="molecule type" value="Genomic_DNA"/>
</dbReference>
<keyword evidence="3" id="KW-0540">Nuclease</keyword>
<evidence type="ECO:0000259" key="1">
    <source>
        <dbReference type="Pfam" id="PF07463"/>
    </source>
</evidence>
<dbReference type="InterPro" id="IPR044925">
    <property type="entry name" value="His-Me_finger_sf"/>
</dbReference>
<dbReference type="Pfam" id="PF07463">
    <property type="entry name" value="NUMOD4"/>
    <property type="match status" value="1"/>
</dbReference>
<dbReference type="KEGG" id="vg:40078031"/>
<dbReference type="Proteomes" id="UP000223392">
    <property type="component" value="Segment"/>
</dbReference>
<dbReference type="GO" id="GO:0016788">
    <property type="term" value="F:hydrolase activity, acting on ester bonds"/>
    <property type="evidence" value="ECO:0007669"/>
    <property type="project" value="InterPro"/>
</dbReference>